<name>A0ABR4LIJ9_9EURO</name>
<gene>
    <name evidence="2" type="ORF">BJX67DRAFT_390048</name>
</gene>
<dbReference type="RefSeq" id="XP_070883357.1">
    <property type="nucleotide sequence ID" value="XM_071034581.1"/>
</dbReference>
<evidence type="ECO:0000313" key="2">
    <source>
        <dbReference type="EMBL" id="KAL2864378.1"/>
    </source>
</evidence>
<feature type="domain" description="Glycosyl transferase CAP10" evidence="1">
    <location>
        <begin position="265"/>
        <end position="563"/>
    </location>
</feature>
<dbReference type="PANTHER" id="PTHR12203">
    <property type="entry name" value="KDEL LYS-ASP-GLU-LEU CONTAINING - RELATED"/>
    <property type="match status" value="1"/>
</dbReference>
<dbReference type="EMBL" id="JBFXLQ010000041">
    <property type="protein sequence ID" value="KAL2864378.1"/>
    <property type="molecule type" value="Genomic_DNA"/>
</dbReference>
<reference evidence="2 3" key="1">
    <citation type="submission" date="2024-07" db="EMBL/GenBank/DDBJ databases">
        <title>Section-level genome sequencing and comparative genomics of Aspergillus sections Usti and Cavernicolus.</title>
        <authorList>
            <consortium name="Lawrence Berkeley National Laboratory"/>
            <person name="Nybo J.L."/>
            <person name="Vesth T.C."/>
            <person name="Theobald S."/>
            <person name="Frisvad J.C."/>
            <person name="Larsen T.O."/>
            <person name="Kjaerboelling I."/>
            <person name="Rothschild-Mancinelli K."/>
            <person name="Lyhne E.K."/>
            <person name="Kogle M.E."/>
            <person name="Barry K."/>
            <person name="Clum A."/>
            <person name="Na H."/>
            <person name="Ledsgaard L."/>
            <person name="Lin J."/>
            <person name="Lipzen A."/>
            <person name="Kuo A."/>
            <person name="Riley R."/>
            <person name="Mondo S."/>
            <person name="Labutti K."/>
            <person name="Haridas S."/>
            <person name="Pangalinan J."/>
            <person name="Salamov A.A."/>
            <person name="Simmons B.A."/>
            <person name="Magnuson J.K."/>
            <person name="Chen J."/>
            <person name="Drula E."/>
            <person name="Henrissat B."/>
            <person name="Wiebenga A."/>
            <person name="Lubbers R.J."/>
            <person name="Gomes A.C."/>
            <person name="Macurrencykelacurrency M.R."/>
            <person name="Stajich J."/>
            <person name="Grigoriev I.V."/>
            <person name="Mortensen U.H."/>
            <person name="De Vries R.P."/>
            <person name="Baker S.E."/>
            <person name="Andersen M.R."/>
        </authorList>
    </citation>
    <scope>NUCLEOTIDE SEQUENCE [LARGE SCALE GENOMIC DNA]</scope>
    <source>
        <strain evidence="2 3">CBS 449.75</strain>
    </source>
</reference>
<dbReference type="GeneID" id="98149653"/>
<evidence type="ECO:0000313" key="3">
    <source>
        <dbReference type="Proteomes" id="UP001610432"/>
    </source>
</evidence>
<dbReference type="Pfam" id="PF05686">
    <property type="entry name" value="Glyco_transf_90"/>
    <property type="match status" value="1"/>
</dbReference>
<dbReference type="PANTHER" id="PTHR12203:SF104">
    <property type="entry name" value="PROTEIN CAP1, PUTATIVE (AFU_ORTHOLOGUE AFUA_1G05595)-RELATED"/>
    <property type="match status" value="1"/>
</dbReference>
<accession>A0ABR4LIJ9</accession>
<dbReference type="Proteomes" id="UP001610432">
    <property type="component" value="Unassembled WGS sequence"/>
</dbReference>
<sequence length="571" mass="65258">MPSTVHRSQPYPTYFIGHAGIIEEASHQRPAFHPIAQLVNEAKTAFNTTLARQSQSLEEAVTQYKQRYGMPPPPHFNRWYEFAVARNTALIDDYDSIYHALLPFWAVQAEVLRARVRENLGFDNRLMGISIRNGEVIHLGNGQGDYQAPATVEMLSAFAQWLPDMDLAFNVHDEPRVVVPDDELATMVAAARESHARLMASHHWNESFSPSPPELQAPIEPVAWTRFYDLELQRTWQASRMSCPLDSPARALNDDGADNTTSYKTSPLGFVTNMTAFTDICQTPSLRRNLGLFNRPNAYKITNELSPVFSTSKLSTFQDILYPSAWYYANQTEDDTSLLDWDSRIPQLYWRGSTSGGHSDDGEWHDLLRQHVLAQLVAPKEPPYTLSRNSSIPVCRDPEGPWVLTQNTSTPSSQEKDYFNTRFTSIYQCSPADCDAQQTLFGLAEKDPQSAAWNYRYLLDMDGHAYSGRFYAFMRSKSLPFKLSYFREWHTDVLAPWMHYAPVSLQAREYVEMVRYFEHEGAAVGKGIADAGREWAGRVLRNENLEVWMFRLLLEYARVVDDNRETLGYDV</sequence>
<organism evidence="2 3">
    <name type="scientific">Aspergillus lucknowensis</name>
    <dbReference type="NCBI Taxonomy" id="176173"/>
    <lineage>
        <taxon>Eukaryota</taxon>
        <taxon>Fungi</taxon>
        <taxon>Dikarya</taxon>
        <taxon>Ascomycota</taxon>
        <taxon>Pezizomycotina</taxon>
        <taxon>Eurotiomycetes</taxon>
        <taxon>Eurotiomycetidae</taxon>
        <taxon>Eurotiales</taxon>
        <taxon>Aspergillaceae</taxon>
        <taxon>Aspergillus</taxon>
        <taxon>Aspergillus subgen. Nidulantes</taxon>
    </lineage>
</organism>
<comment type="caution">
    <text evidence="2">The sequence shown here is derived from an EMBL/GenBank/DDBJ whole genome shotgun (WGS) entry which is preliminary data.</text>
</comment>
<proteinExistence type="predicted"/>
<dbReference type="InterPro" id="IPR006598">
    <property type="entry name" value="CAP10"/>
</dbReference>
<keyword evidence="3" id="KW-1185">Reference proteome</keyword>
<dbReference type="SMART" id="SM00672">
    <property type="entry name" value="CAP10"/>
    <property type="match status" value="1"/>
</dbReference>
<dbReference type="InterPro" id="IPR051091">
    <property type="entry name" value="O-Glucosyltr/Glycosyltrsf_90"/>
</dbReference>
<protein>
    <recommendedName>
        <fullName evidence="1">Glycosyl transferase CAP10 domain-containing protein</fullName>
    </recommendedName>
</protein>
<evidence type="ECO:0000259" key="1">
    <source>
        <dbReference type="SMART" id="SM00672"/>
    </source>
</evidence>